<name>A0A917TG60_9ACTN</name>
<sequence length="165" mass="17762">MKTVLVRLSRSRLGVGRRLRGGLLALAVTAVAVFAAPPPSMAAGDNYFISCDAAFSSCQTGKKVSYPAGVCDTASAYYGSTIVCVDYYGDYVYVKDNKADGYAAMAVIESDRGIAYRFCRNPHGNGSWAKCNFDWSEPAKKQVEGGILQNSVTMPLAILWSFSNN</sequence>
<dbReference type="AlphaFoldDB" id="A0A917TG60"/>
<evidence type="ECO:0000313" key="2">
    <source>
        <dbReference type="Proteomes" id="UP000608890"/>
    </source>
</evidence>
<dbReference type="Proteomes" id="UP000608890">
    <property type="component" value="Unassembled WGS sequence"/>
</dbReference>
<reference evidence="1" key="2">
    <citation type="submission" date="2020-09" db="EMBL/GenBank/DDBJ databases">
        <authorList>
            <person name="Sun Q."/>
            <person name="Zhou Y."/>
        </authorList>
    </citation>
    <scope>NUCLEOTIDE SEQUENCE</scope>
    <source>
        <strain evidence="1">CGMCC 4.7312</strain>
    </source>
</reference>
<keyword evidence="2" id="KW-1185">Reference proteome</keyword>
<protein>
    <submittedName>
        <fullName evidence="1">Uncharacterized protein</fullName>
    </submittedName>
</protein>
<reference evidence="1" key="1">
    <citation type="journal article" date="2014" name="Int. J. Syst. Evol. Microbiol.">
        <title>Complete genome sequence of Corynebacterium casei LMG S-19264T (=DSM 44701T), isolated from a smear-ripened cheese.</title>
        <authorList>
            <consortium name="US DOE Joint Genome Institute (JGI-PGF)"/>
            <person name="Walter F."/>
            <person name="Albersmeier A."/>
            <person name="Kalinowski J."/>
            <person name="Ruckert C."/>
        </authorList>
    </citation>
    <scope>NUCLEOTIDE SEQUENCE</scope>
    <source>
        <strain evidence="1">CGMCC 4.7312</strain>
    </source>
</reference>
<dbReference type="EMBL" id="BMNB01000001">
    <property type="protein sequence ID" value="GGM21177.1"/>
    <property type="molecule type" value="Genomic_DNA"/>
</dbReference>
<evidence type="ECO:0000313" key="1">
    <source>
        <dbReference type="EMBL" id="GGM21177.1"/>
    </source>
</evidence>
<gene>
    <name evidence="1" type="ORF">GCM10011608_02300</name>
</gene>
<proteinExistence type="predicted"/>
<comment type="caution">
    <text evidence="1">The sequence shown here is derived from an EMBL/GenBank/DDBJ whole genome shotgun (WGS) entry which is preliminary data.</text>
</comment>
<dbReference type="RefSeq" id="WP_189040317.1">
    <property type="nucleotide sequence ID" value="NZ_BMNB01000001.1"/>
</dbReference>
<organism evidence="1 2">
    <name type="scientific">Micromonospora sonchi</name>
    <dbReference type="NCBI Taxonomy" id="1763543"/>
    <lineage>
        <taxon>Bacteria</taxon>
        <taxon>Bacillati</taxon>
        <taxon>Actinomycetota</taxon>
        <taxon>Actinomycetes</taxon>
        <taxon>Micromonosporales</taxon>
        <taxon>Micromonosporaceae</taxon>
        <taxon>Micromonospora</taxon>
    </lineage>
</organism>
<accession>A0A917TG60</accession>